<keyword evidence="3" id="KW-1185">Reference proteome</keyword>
<dbReference type="RefSeq" id="XP_047761344.1">
    <property type="nucleotide sequence ID" value="XM_047903879.1"/>
</dbReference>
<name>A0A9Q8P8C0_PASFU</name>
<evidence type="ECO:0000313" key="3">
    <source>
        <dbReference type="Proteomes" id="UP000756132"/>
    </source>
</evidence>
<dbReference type="EMBL" id="CP090166">
    <property type="protein sequence ID" value="UJO16978.1"/>
    <property type="molecule type" value="Genomic_DNA"/>
</dbReference>
<reference evidence="2" key="1">
    <citation type="submission" date="2021-12" db="EMBL/GenBank/DDBJ databases">
        <authorList>
            <person name="Zaccaron A."/>
            <person name="Stergiopoulos I."/>
        </authorList>
    </citation>
    <scope>NUCLEOTIDE SEQUENCE</scope>
    <source>
        <strain evidence="2">Race5_Kim</strain>
    </source>
</reference>
<dbReference type="AlphaFoldDB" id="A0A9Q8P8C0"/>
<protein>
    <submittedName>
        <fullName evidence="2">Uncharacterized protein</fullName>
    </submittedName>
</protein>
<feature type="compositionally biased region" description="Basic and acidic residues" evidence="1">
    <location>
        <begin position="212"/>
        <end position="221"/>
    </location>
</feature>
<evidence type="ECO:0000313" key="2">
    <source>
        <dbReference type="EMBL" id="UJO16978.1"/>
    </source>
</evidence>
<feature type="compositionally biased region" description="Polar residues" evidence="1">
    <location>
        <begin position="118"/>
        <end position="130"/>
    </location>
</feature>
<feature type="compositionally biased region" description="Low complexity" evidence="1">
    <location>
        <begin position="232"/>
        <end position="255"/>
    </location>
</feature>
<dbReference type="KEGG" id="ffu:CLAFUR5_04731"/>
<evidence type="ECO:0000256" key="1">
    <source>
        <dbReference type="SAM" id="MobiDB-lite"/>
    </source>
</evidence>
<feature type="compositionally biased region" description="Basic and acidic residues" evidence="1">
    <location>
        <begin position="108"/>
        <end position="117"/>
    </location>
</feature>
<dbReference type="GeneID" id="71984609"/>
<organism evidence="2 3">
    <name type="scientific">Passalora fulva</name>
    <name type="common">Tomato leaf mold</name>
    <name type="synonym">Cladosporium fulvum</name>
    <dbReference type="NCBI Taxonomy" id="5499"/>
    <lineage>
        <taxon>Eukaryota</taxon>
        <taxon>Fungi</taxon>
        <taxon>Dikarya</taxon>
        <taxon>Ascomycota</taxon>
        <taxon>Pezizomycotina</taxon>
        <taxon>Dothideomycetes</taxon>
        <taxon>Dothideomycetidae</taxon>
        <taxon>Mycosphaerellales</taxon>
        <taxon>Mycosphaerellaceae</taxon>
        <taxon>Fulvia</taxon>
    </lineage>
</organism>
<feature type="region of interest" description="Disordered" evidence="1">
    <location>
        <begin position="212"/>
        <end position="266"/>
    </location>
</feature>
<gene>
    <name evidence="2" type="ORF">CLAFUR5_04731</name>
</gene>
<proteinExistence type="predicted"/>
<sequence length="266" mass="29649">MANYPRHWNVHHDLPVGVGFDPRLGLPYYMSRYPVSISYEPTEILHENLSHIHLPPGMGFVPGIAGPPPGPISFDEDGFMYLYDLPSFPASHTARAWRQRERYRRRQQREAARKDDAASQTDSESNTDSDATVVPGNNLANWPYGWSWGSWQHVPFQQLQEVTAFIDSPDRESFGDVFNKALWDGPRFPGDDLMTCVRELYAAWERHQSATKAAEQKRARTGEAGPSATHNETSSAETSPSVASVTSAESEAGTEVKSNDGLSTPE</sequence>
<dbReference type="Proteomes" id="UP000756132">
    <property type="component" value="Chromosome 4"/>
</dbReference>
<feature type="region of interest" description="Disordered" evidence="1">
    <location>
        <begin position="99"/>
        <end position="134"/>
    </location>
</feature>
<accession>A0A9Q8P8C0</accession>
<reference evidence="2" key="2">
    <citation type="journal article" date="2022" name="Microb. Genom.">
        <title>A chromosome-scale genome assembly of the tomato pathogen Cladosporium fulvum reveals a compartmentalized genome architecture and the presence of a dispensable chromosome.</title>
        <authorList>
            <person name="Zaccaron A.Z."/>
            <person name="Chen L.H."/>
            <person name="Samaras A."/>
            <person name="Stergiopoulos I."/>
        </authorList>
    </citation>
    <scope>NUCLEOTIDE SEQUENCE</scope>
    <source>
        <strain evidence="2">Race5_Kim</strain>
    </source>
</reference>